<dbReference type="RefSeq" id="WP_126150431.1">
    <property type="nucleotide sequence ID" value="NZ_JBHTMH010000004.1"/>
</dbReference>
<sequence length="132" mass="14294">MSEETDATVRIDAYLDGLEPPFRAALSHLRAVIRTAAPQAEEVITYAMPGIALDGALVAYCAFKKHCSLFPMGNAVFLGMEAEIAPWRTSKGTLQFPPDALPPDALITRIVEARVAENRAKAAAKKAKRRKG</sequence>
<proteinExistence type="predicted"/>
<evidence type="ECO:0000313" key="3">
    <source>
        <dbReference type="Proteomes" id="UP000268844"/>
    </source>
</evidence>
<dbReference type="Gene3D" id="3.90.1150.200">
    <property type="match status" value="1"/>
</dbReference>
<feature type="domain" description="YdhG-like" evidence="1">
    <location>
        <begin position="23"/>
        <end position="115"/>
    </location>
</feature>
<reference evidence="2 3" key="1">
    <citation type="submission" date="2018-12" db="EMBL/GenBank/DDBJ databases">
        <authorList>
            <person name="Criscuolo A."/>
        </authorList>
    </citation>
    <scope>NUCLEOTIDE SEQUENCE [LARGE SCALE GENOMIC DNA]</scope>
    <source>
        <strain evidence="2">ACIP1116281</strain>
    </source>
</reference>
<accession>A0A3S4ELR2</accession>
<dbReference type="SUPFAM" id="SSF159888">
    <property type="entry name" value="YdhG-like"/>
    <property type="match status" value="1"/>
</dbReference>
<dbReference type="AlphaFoldDB" id="A0A3S4ELR2"/>
<keyword evidence="3" id="KW-1185">Reference proteome</keyword>
<protein>
    <recommendedName>
        <fullName evidence="1">YdhG-like domain-containing protein</fullName>
    </recommendedName>
</protein>
<dbReference type="OrthoDB" id="3236524at2"/>
<name>A0A3S4ELR2_9HYPH</name>
<dbReference type="Pfam" id="PF08818">
    <property type="entry name" value="DUF1801"/>
    <property type="match status" value="1"/>
</dbReference>
<dbReference type="EMBL" id="UZWD01000025">
    <property type="protein sequence ID" value="VDS04886.1"/>
    <property type="molecule type" value="Genomic_DNA"/>
</dbReference>
<organism evidence="2 3">
    <name type="scientific">Devosia equisanguinis</name>
    <dbReference type="NCBI Taxonomy" id="2490941"/>
    <lineage>
        <taxon>Bacteria</taxon>
        <taxon>Pseudomonadati</taxon>
        <taxon>Pseudomonadota</taxon>
        <taxon>Alphaproteobacteria</taxon>
        <taxon>Hyphomicrobiales</taxon>
        <taxon>Devosiaceae</taxon>
        <taxon>Devosia</taxon>
    </lineage>
</organism>
<evidence type="ECO:0000259" key="1">
    <source>
        <dbReference type="Pfam" id="PF08818"/>
    </source>
</evidence>
<gene>
    <name evidence="2" type="ORF">DEVEQU_02027</name>
</gene>
<dbReference type="Proteomes" id="UP000268844">
    <property type="component" value="Unassembled WGS sequence"/>
</dbReference>
<evidence type="ECO:0000313" key="2">
    <source>
        <dbReference type="EMBL" id="VDS04886.1"/>
    </source>
</evidence>
<dbReference type="InterPro" id="IPR014922">
    <property type="entry name" value="YdhG-like"/>
</dbReference>